<dbReference type="EMBL" id="JASXSZ010000006">
    <property type="protein sequence ID" value="MDL9981117.1"/>
    <property type="molecule type" value="Genomic_DNA"/>
</dbReference>
<keyword evidence="1" id="KW-1133">Transmembrane helix</keyword>
<reference evidence="2 3" key="1">
    <citation type="submission" date="2023-06" db="EMBL/GenBank/DDBJ databases">
        <title>Microbacterium sp. nov., isolated from a waste landfill.</title>
        <authorList>
            <person name="Wen W."/>
        </authorList>
    </citation>
    <scope>NUCLEOTIDE SEQUENCE [LARGE SCALE GENOMIC DNA]</scope>
    <source>
        <strain evidence="2 3">ASV49</strain>
    </source>
</reference>
<keyword evidence="1" id="KW-0812">Transmembrane</keyword>
<feature type="transmembrane region" description="Helical" evidence="1">
    <location>
        <begin position="287"/>
        <end position="307"/>
    </location>
</feature>
<feature type="transmembrane region" description="Helical" evidence="1">
    <location>
        <begin position="122"/>
        <end position="141"/>
    </location>
</feature>
<dbReference type="RefSeq" id="WP_286290119.1">
    <property type="nucleotide sequence ID" value="NZ_JASXSZ010000006.1"/>
</dbReference>
<gene>
    <name evidence="2" type="ORF">QSV35_17430</name>
</gene>
<evidence type="ECO:0000256" key="1">
    <source>
        <dbReference type="SAM" id="Phobius"/>
    </source>
</evidence>
<dbReference type="PANTHER" id="PTHR36840">
    <property type="entry name" value="BLL5714 PROTEIN"/>
    <property type="match status" value="1"/>
</dbReference>
<feature type="transmembrane region" description="Helical" evidence="1">
    <location>
        <begin position="379"/>
        <end position="401"/>
    </location>
</feature>
<keyword evidence="3" id="KW-1185">Reference proteome</keyword>
<name>A0ABT7N325_9MICO</name>
<feature type="transmembrane region" description="Helical" evidence="1">
    <location>
        <begin position="86"/>
        <end position="110"/>
    </location>
</feature>
<proteinExistence type="predicted"/>
<feature type="transmembrane region" description="Helical" evidence="1">
    <location>
        <begin position="319"/>
        <end position="340"/>
    </location>
</feature>
<comment type="caution">
    <text evidence="2">The sequence shown here is derived from an EMBL/GenBank/DDBJ whole genome shotgun (WGS) entry which is preliminary data.</text>
</comment>
<dbReference type="PANTHER" id="PTHR36840:SF1">
    <property type="entry name" value="BLL5714 PROTEIN"/>
    <property type="match status" value="1"/>
</dbReference>
<organism evidence="2 3">
    <name type="scientific">Microbacterium candidum</name>
    <dbReference type="NCBI Taxonomy" id="3041922"/>
    <lineage>
        <taxon>Bacteria</taxon>
        <taxon>Bacillati</taxon>
        <taxon>Actinomycetota</taxon>
        <taxon>Actinomycetes</taxon>
        <taxon>Micrococcales</taxon>
        <taxon>Microbacteriaceae</taxon>
        <taxon>Microbacterium</taxon>
    </lineage>
</organism>
<dbReference type="InterPro" id="IPR010640">
    <property type="entry name" value="Low_temperature_requirement_A"/>
</dbReference>
<keyword evidence="1" id="KW-0472">Membrane</keyword>
<feature type="transmembrane region" description="Helical" evidence="1">
    <location>
        <begin position="153"/>
        <end position="172"/>
    </location>
</feature>
<feature type="transmembrane region" description="Helical" evidence="1">
    <location>
        <begin position="178"/>
        <end position="195"/>
    </location>
</feature>
<protein>
    <submittedName>
        <fullName evidence="2">Low temperature requirement protein A</fullName>
    </submittedName>
</protein>
<feature type="transmembrane region" description="Helical" evidence="1">
    <location>
        <begin position="52"/>
        <end position="74"/>
    </location>
</feature>
<feature type="transmembrane region" description="Helical" evidence="1">
    <location>
        <begin position="352"/>
        <end position="373"/>
    </location>
</feature>
<feature type="transmembrane region" description="Helical" evidence="1">
    <location>
        <begin position="216"/>
        <end position="237"/>
    </location>
</feature>
<evidence type="ECO:0000313" key="2">
    <source>
        <dbReference type="EMBL" id="MDL9981117.1"/>
    </source>
</evidence>
<dbReference type="Proteomes" id="UP001235064">
    <property type="component" value="Unassembled WGS sequence"/>
</dbReference>
<accession>A0ABT7N325</accession>
<dbReference type="Pfam" id="PF06772">
    <property type="entry name" value="LtrA"/>
    <property type="match status" value="1"/>
</dbReference>
<sequence>MSLSHSLGRMTGRDPHEAHRASTPLELLFDLTFVVAFSQVSAQTAQYLEAGHVRTAIIAFVFTVFAAMLPWVNYSWLASAYDNDDIFFRIATLVEMIGVLILALGVPAVFVSIDAGKVLDNHVLVAGYVIMRVAAIALWLRAAKHDPTHRATALAYAKYIALAQVFWVAIVIVDLPLWPTIAILLIGVLIELLGPKYAERKTNGTPWNPHHIAERYGLLVIITLGEVVLGTILAISAGVQEFGWSLEAALLAFGGTALVFGLWWTYFLTPFADLLALPRPRPFSFGYLHFFVFASVVAVGAGLHVAAQAIAHHGDVAPVFAMWTVAIPVLVFEFALFLIYSLMSREVDPFHFWMFAGCAVMLAIAVVAVQLGASLGVGLVLVAGSPAVIVVGYEAGGWRHIPAMLERARAR</sequence>
<evidence type="ECO:0000313" key="3">
    <source>
        <dbReference type="Proteomes" id="UP001235064"/>
    </source>
</evidence>
<feature type="transmembrane region" description="Helical" evidence="1">
    <location>
        <begin position="249"/>
        <end position="275"/>
    </location>
</feature>